<keyword evidence="3" id="KW-1185">Reference proteome</keyword>
<comment type="caution">
    <text evidence="2">The sequence shown here is derived from an EMBL/GenBank/DDBJ whole genome shotgun (WGS) entry which is preliminary data.</text>
</comment>
<feature type="compositionally biased region" description="Polar residues" evidence="1">
    <location>
        <begin position="236"/>
        <end position="245"/>
    </location>
</feature>
<gene>
    <name evidence="2" type="ORF">HAX54_044600</name>
</gene>
<organism evidence="2 3">
    <name type="scientific">Datura stramonium</name>
    <name type="common">Jimsonweed</name>
    <name type="synonym">Common thornapple</name>
    <dbReference type="NCBI Taxonomy" id="4076"/>
    <lineage>
        <taxon>Eukaryota</taxon>
        <taxon>Viridiplantae</taxon>
        <taxon>Streptophyta</taxon>
        <taxon>Embryophyta</taxon>
        <taxon>Tracheophyta</taxon>
        <taxon>Spermatophyta</taxon>
        <taxon>Magnoliopsida</taxon>
        <taxon>eudicotyledons</taxon>
        <taxon>Gunneridae</taxon>
        <taxon>Pentapetalae</taxon>
        <taxon>asterids</taxon>
        <taxon>lamiids</taxon>
        <taxon>Solanales</taxon>
        <taxon>Solanaceae</taxon>
        <taxon>Solanoideae</taxon>
        <taxon>Datureae</taxon>
        <taxon>Datura</taxon>
    </lineage>
</organism>
<reference evidence="2 3" key="1">
    <citation type="journal article" date="2021" name="BMC Genomics">
        <title>Datura genome reveals duplications of psychoactive alkaloid biosynthetic genes and high mutation rate following tissue culture.</title>
        <authorList>
            <person name="Rajewski A."/>
            <person name="Carter-House D."/>
            <person name="Stajich J."/>
            <person name="Litt A."/>
        </authorList>
    </citation>
    <scope>NUCLEOTIDE SEQUENCE [LARGE SCALE GENOMIC DNA]</scope>
    <source>
        <strain evidence="2">AR-01</strain>
    </source>
</reference>
<protein>
    <submittedName>
        <fullName evidence="2">Uncharacterized protein</fullName>
    </submittedName>
</protein>
<name>A0ABS8WGS7_DATST</name>
<dbReference type="Proteomes" id="UP000823775">
    <property type="component" value="Unassembled WGS sequence"/>
</dbReference>
<evidence type="ECO:0000313" key="3">
    <source>
        <dbReference type="Proteomes" id="UP000823775"/>
    </source>
</evidence>
<evidence type="ECO:0000256" key="1">
    <source>
        <dbReference type="SAM" id="MobiDB-lite"/>
    </source>
</evidence>
<feature type="region of interest" description="Disordered" evidence="1">
    <location>
        <begin position="214"/>
        <end position="266"/>
    </location>
</feature>
<sequence length="266" mass="30527">MRGQLEQSSYASSTADYEQLTANDFYFTKPVRQVAFTPSTLNYCVPIWSFFTVKSSYTLQAYIGVQDRKNALDGCPGIEKEGRLKRRKAMRRYRLHEQVEGSSNRPWRTEPTYVAKYRDDLWLRGERPTKIGYSWFSAKSISRNSEYRPRSFVQTDWVLRSKVEREAMADRTLRAQVIHRSDETLKLLSSVSSGTFCRWGKVLVTRPGDIRSENADMVTKNPCRKTRSPASGRFSAFSQSTQSDSVPKEPPKGLPSDGYTKVTKLL</sequence>
<evidence type="ECO:0000313" key="2">
    <source>
        <dbReference type="EMBL" id="MCE3049321.1"/>
    </source>
</evidence>
<accession>A0ABS8WGS7</accession>
<proteinExistence type="predicted"/>
<dbReference type="EMBL" id="JACEIK010006820">
    <property type="protein sequence ID" value="MCE3049321.1"/>
    <property type="molecule type" value="Genomic_DNA"/>
</dbReference>